<evidence type="ECO:0000313" key="23">
    <source>
        <dbReference type="EMBL" id="KAK2150434.1"/>
    </source>
</evidence>
<dbReference type="PANTHER" id="PTHR12053:SF3">
    <property type="entry name" value="CARBOXYPEPTIDASE Q"/>
    <property type="match status" value="1"/>
</dbReference>
<evidence type="ECO:0000313" key="24">
    <source>
        <dbReference type="Proteomes" id="UP001208570"/>
    </source>
</evidence>
<keyword evidence="16" id="KW-0482">Metalloprotease</keyword>
<dbReference type="Proteomes" id="UP001208570">
    <property type="component" value="Unassembled WGS sequence"/>
</dbReference>
<evidence type="ECO:0000256" key="3">
    <source>
        <dbReference type="ARBA" id="ARBA00004555"/>
    </source>
</evidence>
<dbReference type="Gene3D" id="3.50.30.30">
    <property type="match status" value="1"/>
</dbReference>
<dbReference type="GO" id="GO:0046872">
    <property type="term" value="F:metal ion binding"/>
    <property type="evidence" value="ECO:0007669"/>
    <property type="project" value="UniProtKB-KW"/>
</dbReference>
<dbReference type="EMBL" id="JAODUP010000405">
    <property type="protein sequence ID" value="KAK2150434.1"/>
    <property type="molecule type" value="Genomic_DNA"/>
</dbReference>
<evidence type="ECO:0000256" key="1">
    <source>
        <dbReference type="ARBA" id="ARBA00004240"/>
    </source>
</evidence>
<comment type="similarity">
    <text evidence="5">Belongs to the peptidase M28 family.</text>
</comment>
<evidence type="ECO:0000256" key="9">
    <source>
        <dbReference type="ARBA" id="ARBA00022670"/>
    </source>
</evidence>
<keyword evidence="9" id="KW-0645">Protease</keyword>
<keyword evidence="19" id="KW-0458">Lysosome</keyword>
<reference evidence="23" key="1">
    <citation type="journal article" date="2023" name="Mol. Biol. Evol.">
        <title>Third-Generation Sequencing Reveals the Adaptive Role of the Epigenome in Three Deep-Sea Polychaetes.</title>
        <authorList>
            <person name="Perez M."/>
            <person name="Aroh O."/>
            <person name="Sun Y."/>
            <person name="Lan Y."/>
            <person name="Juniper S.K."/>
            <person name="Young C.R."/>
            <person name="Angers B."/>
            <person name="Qian P.Y."/>
        </authorList>
    </citation>
    <scope>NUCLEOTIDE SEQUENCE</scope>
    <source>
        <strain evidence="23">P08H-3</strain>
    </source>
</reference>
<keyword evidence="10" id="KW-0479">Metal-binding</keyword>
<comment type="subcellular location">
    <subcellularLocation>
        <location evidence="1">Endoplasmic reticulum</location>
    </subcellularLocation>
    <subcellularLocation>
        <location evidence="3">Golgi apparatus</location>
    </subcellularLocation>
    <subcellularLocation>
        <location evidence="2">Lysosome</location>
    </subcellularLocation>
    <subcellularLocation>
        <location evidence="4">Secreted</location>
    </subcellularLocation>
</comment>
<comment type="caution">
    <text evidence="23">The sequence shown here is derived from an EMBL/GenBank/DDBJ whole genome shotgun (WGS) entry which is preliminary data.</text>
</comment>
<evidence type="ECO:0000256" key="5">
    <source>
        <dbReference type="ARBA" id="ARBA00010918"/>
    </source>
</evidence>
<name>A0AAD9JCP9_9ANNE</name>
<evidence type="ECO:0000256" key="7">
    <source>
        <dbReference type="ARBA" id="ARBA00022525"/>
    </source>
</evidence>
<evidence type="ECO:0000256" key="12">
    <source>
        <dbReference type="ARBA" id="ARBA00022801"/>
    </source>
</evidence>
<dbReference type="InterPro" id="IPR007484">
    <property type="entry name" value="Peptidase_M28"/>
</dbReference>
<dbReference type="GO" id="GO:0070573">
    <property type="term" value="F:metallodipeptidase activity"/>
    <property type="evidence" value="ECO:0007669"/>
    <property type="project" value="InterPro"/>
</dbReference>
<evidence type="ECO:0000256" key="2">
    <source>
        <dbReference type="ARBA" id="ARBA00004371"/>
    </source>
</evidence>
<comment type="subunit">
    <text evidence="20">Homodimer. The monomeric form is inactive while the homodimer is active.</text>
</comment>
<keyword evidence="24" id="KW-1185">Reference proteome</keyword>
<dbReference type="AlphaFoldDB" id="A0AAD9JCP9"/>
<evidence type="ECO:0000256" key="13">
    <source>
        <dbReference type="ARBA" id="ARBA00022824"/>
    </source>
</evidence>
<gene>
    <name evidence="23" type="ORF">LSH36_405g02065</name>
</gene>
<dbReference type="Gene3D" id="3.40.630.10">
    <property type="entry name" value="Zn peptidases"/>
    <property type="match status" value="1"/>
</dbReference>
<dbReference type="GO" id="GO:0005783">
    <property type="term" value="C:endoplasmic reticulum"/>
    <property type="evidence" value="ECO:0007669"/>
    <property type="project" value="UniProtKB-SubCell"/>
</dbReference>
<evidence type="ECO:0000259" key="22">
    <source>
        <dbReference type="Pfam" id="PF04389"/>
    </source>
</evidence>
<evidence type="ECO:0000256" key="20">
    <source>
        <dbReference type="ARBA" id="ARBA00025833"/>
    </source>
</evidence>
<keyword evidence="8" id="KW-0121">Carboxypeptidase</keyword>
<evidence type="ECO:0000256" key="14">
    <source>
        <dbReference type="ARBA" id="ARBA00022833"/>
    </source>
</evidence>
<keyword evidence="14" id="KW-0862">Zinc</keyword>
<protein>
    <recommendedName>
        <fullName evidence="6">Carboxypeptidase Q</fullName>
    </recommendedName>
    <alternativeName>
        <fullName evidence="21">Plasma glutamate carboxypeptidase</fullName>
    </alternativeName>
</protein>
<evidence type="ECO:0000256" key="6">
    <source>
        <dbReference type="ARBA" id="ARBA00014116"/>
    </source>
</evidence>
<sequence length="564" mass="63288">MNLQILEDTRNERDLGVYIDEELKFHDHVSKAVAKASRLLGLIRATFTFLDNVAMPRLFTIMVRPHLEYECVVILSVLLTATLCQDFLSTELKQEILDHKANVDRIINYVLRGPGKHQAMRRLENLTDDFGPRSTGSEALDYAIDYVIDNLIQEGFTNVAGEDVTAPKWTRNEEELFMIKPRYHRLSLMSLGSSVGTNGVLEREVIVVRNFDELDAKANENSDIFKDKIVLYNQIWITYPETVQYRVSGAWRAAKYGAVAALVSSVTDFSLYTPHTGIQIYNPNVTDIPVATITVEDANQMQRYYDKGVKIVVKLNMTCKNHGDIITRNVVAELGGSSKPNEVVIFGGHIDSWDVGYGVMDDGGGVAITWQALNILKELNLIPKRTLRAVFWTSEEIGLVGAKQYYQRHKDENGNISLVMESDYGTFKPFGVGFTGSDTARAIIKEIVAMLETINTTGVDTTGESPDTDMWIAAGVPGVNLWNANDKYFYYHHSNGDSIIMQNPDDLDLCVIVWTVVAYVVANLEDKLPRLDITSTASLIMTHNDTRILFIVGLLSLCILKRLR</sequence>
<dbReference type="GO" id="GO:0006508">
    <property type="term" value="P:proteolysis"/>
    <property type="evidence" value="ECO:0007669"/>
    <property type="project" value="UniProtKB-KW"/>
</dbReference>
<organism evidence="23 24">
    <name type="scientific">Paralvinella palmiformis</name>
    <dbReference type="NCBI Taxonomy" id="53620"/>
    <lineage>
        <taxon>Eukaryota</taxon>
        <taxon>Metazoa</taxon>
        <taxon>Spiralia</taxon>
        <taxon>Lophotrochozoa</taxon>
        <taxon>Annelida</taxon>
        <taxon>Polychaeta</taxon>
        <taxon>Sedentaria</taxon>
        <taxon>Canalipalpata</taxon>
        <taxon>Terebellida</taxon>
        <taxon>Terebelliformia</taxon>
        <taxon>Alvinellidae</taxon>
        <taxon>Paralvinella</taxon>
    </lineage>
</organism>
<evidence type="ECO:0000256" key="21">
    <source>
        <dbReference type="ARBA" id="ARBA00033328"/>
    </source>
</evidence>
<accession>A0AAD9JCP9</accession>
<evidence type="ECO:0000256" key="4">
    <source>
        <dbReference type="ARBA" id="ARBA00004613"/>
    </source>
</evidence>
<evidence type="ECO:0000256" key="17">
    <source>
        <dbReference type="ARBA" id="ARBA00023145"/>
    </source>
</evidence>
<dbReference type="GO" id="GO:0005764">
    <property type="term" value="C:lysosome"/>
    <property type="evidence" value="ECO:0007669"/>
    <property type="project" value="UniProtKB-SubCell"/>
</dbReference>
<keyword evidence="15" id="KW-0333">Golgi apparatus</keyword>
<dbReference type="PANTHER" id="PTHR12053">
    <property type="entry name" value="PROTEASE FAMILY M28 PLASMA GLUTAMATE CARBOXYPEPTIDASE-RELATED"/>
    <property type="match status" value="1"/>
</dbReference>
<dbReference type="GO" id="GO:0004180">
    <property type="term" value="F:carboxypeptidase activity"/>
    <property type="evidence" value="ECO:0007669"/>
    <property type="project" value="UniProtKB-KW"/>
</dbReference>
<dbReference type="InterPro" id="IPR039866">
    <property type="entry name" value="CPQ"/>
</dbReference>
<keyword evidence="13" id="KW-0256">Endoplasmic reticulum</keyword>
<evidence type="ECO:0000256" key="15">
    <source>
        <dbReference type="ARBA" id="ARBA00023034"/>
    </source>
</evidence>
<evidence type="ECO:0000256" key="18">
    <source>
        <dbReference type="ARBA" id="ARBA00023180"/>
    </source>
</evidence>
<keyword evidence="17" id="KW-0865">Zymogen</keyword>
<dbReference type="Pfam" id="PF04389">
    <property type="entry name" value="Peptidase_M28"/>
    <property type="match status" value="1"/>
</dbReference>
<keyword evidence="7" id="KW-0964">Secreted</keyword>
<proteinExistence type="inferred from homology"/>
<dbReference type="SUPFAM" id="SSF53187">
    <property type="entry name" value="Zn-dependent exopeptidases"/>
    <property type="match status" value="1"/>
</dbReference>
<evidence type="ECO:0000256" key="11">
    <source>
        <dbReference type="ARBA" id="ARBA00022729"/>
    </source>
</evidence>
<dbReference type="GO" id="GO:0005794">
    <property type="term" value="C:Golgi apparatus"/>
    <property type="evidence" value="ECO:0007669"/>
    <property type="project" value="UniProtKB-SubCell"/>
</dbReference>
<feature type="domain" description="Peptidase M28" evidence="22">
    <location>
        <begin position="329"/>
        <end position="508"/>
    </location>
</feature>
<dbReference type="GO" id="GO:0005615">
    <property type="term" value="C:extracellular space"/>
    <property type="evidence" value="ECO:0007669"/>
    <property type="project" value="TreeGrafter"/>
</dbReference>
<evidence type="ECO:0000256" key="10">
    <source>
        <dbReference type="ARBA" id="ARBA00022723"/>
    </source>
</evidence>
<keyword evidence="11" id="KW-0732">Signal</keyword>
<evidence type="ECO:0000256" key="16">
    <source>
        <dbReference type="ARBA" id="ARBA00023049"/>
    </source>
</evidence>
<dbReference type="GO" id="GO:0043171">
    <property type="term" value="P:peptide catabolic process"/>
    <property type="evidence" value="ECO:0007669"/>
    <property type="project" value="TreeGrafter"/>
</dbReference>
<keyword evidence="12" id="KW-0378">Hydrolase</keyword>
<keyword evidence="18" id="KW-0325">Glycoprotein</keyword>
<evidence type="ECO:0000256" key="19">
    <source>
        <dbReference type="ARBA" id="ARBA00023228"/>
    </source>
</evidence>
<evidence type="ECO:0000256" key="8">
    <source>
        <dbReference type="ARBA" id="ARBA00022645"/>
    </source>
</evidence>